<gene>
    <name evidence="2" type="ORF">HGRIS_003326</name>
</gene>
<evidence type="ECO:0000313" key="3">
    <source>
        <dbReference type="Proteomes" id="UP001556367"/>
    </source>
</evidence>
<accession>A0ABR3JFZ2</accession>
<evidence type="ECO:0000256" key="1">
    <source>
        <dbReference type="SAM" id="MobiDB-lite"/>
    </source>
</evidence>
<protein>
    <submittedName>
        <fullName evidence="2">Uncharacterized protein</fullName>
    </submittedName>
</protein>
<name>A0ABR3JFZ2_9AGAR</name>
<feature type="compositionally biased region" description="Low complexity" evidence="1">
    <location>
        <begin position="78"/>
        <end position="91"/>
    </location>
</feature>
<sequence length="317" mass="33901">MAAPMESMMAAWNVAKPSQVLQLNCLGRVPKKPSASKRKRKPSTQDNGGAGPGPDISPGPAILSELKDRPSTCKKPRSVSGSNENSEHSSGLNPEGSCLPSPPRTKSPTPSSSQDPIRARSSSDARPESARPELQGTISPGYHLHLHRSIHTIRTSVHGPFPFRILFHRHAHDHILTCFPAHVVLVPIHAHVVPIPAPVPAVHILAPSPARSVDNHFLTLGPFLDHIRASVPAVLIHVRAIVLVHTRAAIPAVLIHVCEIVLVHIRASAHVHVGAQLRVLVGALIPVRLPAPALALALPHVRAQGSSTNYDLPKDVD</sequence>
<feature type="compositionally biased region" description="Basic and acidic residues" evidence="1">
    <location>
        <begin position="117"/>
        <end position="131"/>
    </location>
</feature>
<comment type="caution">
    <text evidence="2">The sequence shown here is derived from an EMBL/GenBank/DDBJ whole genome shotgun (WGS) entry which is preliminary data.</text>
</comment>
<evidence type="ECO:0000313" key="2">
    <source>
        <dbReference type="EMBL" id="KAL0954328.1"/>
    </source>
</evidence>
<feature type="region of interest" description="Disordered" evidence="1">
    <location>
        <begin position="24"/>
        <end position="140"/>
    </location>
</feature>
<dbReference type="Proteomes" id="UP001556367">
    <property type="component" value="Unassembled WGS sequence"/>
</dbReference>
<keyword evidence="3" id="KW-1185">Reference proteome</keyword>
<organism evidence="2 3">
    <name type="scientific">Hohenbuehelia grisea</name>
    <dbReference type="NCBI Taxonomy" id="104357"/>
    <lineage>
        <taxon>Eukaryota</taxon>
        <taxon>Fungi</taxon>
        <taxon>Dikarya</taxon>
        <taxon>Basidiomycota</taxon>
        <taxon>Agaricomycotina</taxon>
        <taxon>Agaricomycetes</taxon>
        <taxon>Agaricomycetidae</taxon>
        <taxon>Agaricales</taxon>
        <taxon>Pleurotineae</taxon>
        <taxon>Pleurotaceae</taxon>
        <taxon>Hohenbuehelia</taxon>
    </lineage>
</organism>
<dbReference type="EMBL" id="JASNQZ010000007">
    <property type="protein sequence ID" value="KAL0954328.1"/>
    <property type="molecule type" value="Genomic_DNA"/>
</dbReference>
<reference evidence="3" key="1">
    <citation type="submission" date="2024-06" db="EMBL/GenBank/DDBJ databases">
        <title>Multi-omics analyses provide insights into the biosynthesis of the anticancer antibiotic pleurotin in Hohenbuehelia grisea.</title>
        <authorList>
            <person name="Weaver J.A."/>
            <person name="Alberti F."/>
        </authorList>
    </citation>
    <scope>NUCLEOTIDE SEQUENCE [LARGE SCALE GENOMIC DNA]</scope>
    <source>
        <strain evidence="3">T-177</strain>
    </source>
</reference>
<feature type="compositionally biased region" description="Basic residues" evidence="1">
    <location>
        <begin position="29"/>
        <end position="42"/>
    </location>
</feature>
<proteinExistence type="predicted"/>